<dbReference type="Proteomes" id="UP000298213">
    <property type="component" value="Unassembled WGS sequence"/>
</dbReference>
<reference evidence="1 2" key="1">
    <citation type="submission" date="2019-03" db="EMBL/GenBank/DDBJ databases">
        <title>Genome sequence of Sphingomonas sp. 17J27-24.</title>
        <authorList>
            <person name="Kim M."/>
            <person name="Maeng S."/>
            <person name="Sathiyaraj S."/>
        </authorList>
    </citation>
    <scope>NUCLEOTIDE SEQUENCE [LARGE SCALE GENOMIC DNA]</scope>
    <source>
        <strain evidence="1 2">17J27-24</strain>
    </source>
</reference>
<proteinExistence type="predicted"/>
<name>A0A4Y8ZXZ0_9SPHN</name>
<keyword evidence="2" id="KW-1185">Reference proteome</keyword>
<protein>
    <recommendedName>
        <fullName evidence="3">DUF4935 domain-containing protein</fullName>
    </recommendedName>
</protein>
<dbReference type="AlphaFoldDB" id="A0A4Y8ZXZ0"/>
<accession>A0A4Y8ZXZ0</accession>
<evidence type="ECO:0000313" key="2">
    <source>
        <dbReference type="Proteomes" id="UP000298213"/>
    </source>
</evidence>
<evidence type="ECO:0000313" key="1">
    <source>
        <dbReference type="EMBL" id="TFI59749.1"/>
    </source>
</evidence>
<dbReference type="EMBL" id="SPDV01000003">
    <property type="protein sequence ID" value="TFI59749.1"/>
    <property type="molecule type" value="Genomic_DNA"/>
</dbReference>
<dbReference type="RefSeq" id="WP_135083432.1">
    <property type="nucleotide sequence ID" value="NZ_SPDV01000003.1"/>
</dbReference>
<evidence type="ECO:0008006" key="3">
    <source>
        <dbReference type="Google" id="ProtNLM"/>
    </source>
</evidence>
<gene>
    <name evidence="1" type="ORF">E2493_02610</name>
</gene>
<comment type="caution">
    <text evidence="1">The sequence shown here is derived from an EMBL/GenBank/DDBJ whole genome shotgun (WGS) entry which is preliminary data.</text>
</comment>
<sequence>MRSFDAAEIAARGVPVLCIDTCSLLDIMRDPTREDARPNERRASIDLVARIEAGDLVCLVAEQVRLEFGTLDLTIQTQAVNALKALREQVERVNEIHNLFLPAVPISLVHLDMQVAPARAVVGRWLAAATSAPGSGDALARAMDRVNRNITPARQGREVKDCVVFETYLEAITKVRAAGMPATAVMLSSNTKEYLSERRVLKADIASDFTRVNMSFAPNMAAAKNLLGF</sequence>
<dbReference type="OrthoDB" id="8450129at2"/>
<organism evidence="1 2">
    <name type="scientific">Sphingomonas parva</name>
    <dbReference type="NCBI Taxonomy" id="2555898"/>
    <lineage>
        <taxon>Bacteria</taxon>
        <taxon>Pseudomonadati</taxon>
        <taxon>Pseudomonadota</taxon>
        <taxon>Alphaproteobacteria</taxon>
        <taxon>Sphingomonadales</taxon>
        <taxon>Sphingomonadaceae</taxon>
        <taxon>Sphingomonas</taxon>
    </lineage>
</organism>